<dbReference type="InterPro" id="IPR014794">
    <property type="entry name" value="DUF1779"/>
</dbReference>
<evidence type="ECO:0000313" key="1">
    <source>
        <dbReference type="EMBL" id="TCS95610.1"/>
    </source>
</evidence>
<protein>
    <submittedName>
        <fullName evidence="1">TATA-box binding protein</fullName>
    </submittedName>
</protein>
<accession>A0A4R3L941</accession>
<proteinExistence type="predicted"/>
<dbReference type="InterPro" id="IPR036209">
    <property type="entry name" value="YwmB-like_sf"/>
</dbReference>
<dbReference type="SUPFAM" id="SSF143842">
    <property type="entry name" value="YwmB-like"/>
    <property type="match status" value="1"/>
</dbReference>
<organism evidence="1 2">
    <name type="scientific">Hazenella coriacea</name>
    <dbReference type="NCBI Taxonomy" id="1179467"/>
    <lineage>
        <taxon>Bacteria</taxon>
        <taxon>Bacillati</taxon>
        <taxon>Bacillota</taxon>
        <taxon>Bacilli</taxon>
        <taxon>Bacillales</taxon>
        <taxon>Thermoactinomycetaceae</taxon>
        <taxon>Hazenella</taxon>
    </lineage>
</organism>
<evidence type="ECO:0000313" key="2">
    <source>
        <dbReference type="Proteomes" id="UP000294937"/>
    </source>
</evidence>
<dbReference type="Pfam" id="PF08680">
    <property type="entry name" value="DUF1779"/>
    <property type="match status" value="1"/>
</dbReference>
<name>A0A4R3L941_9BACL</name>
<dbReference type="RefSeq" id="WP_165875788.1">
    <property type="nucleotide sequence ID" value="NZ_SMAG01000002.1"/>
</dbReference>
<dbReference type="EMBL" id="SMAG01000002">
    <property type="protein sequence ID" value="TCS95610.1"/>
    <property type="molecule type" value="Genomic_DNA"/>
</dbReference>
<dbReference type="Proteomes" id="UP000294937">
    <property type="component" value="Unassembled WGS sequence"/>
</dbReference>
<dbReference type="AlphaFoldDB" id="A0A4R3L941"/>
<sequence length="242" mass="27497">MKYFSMIQAGLWLLFSFCLVGSQMKLEPEEILLNTIREMGVQPEIAVLHHGSRVEQGLSSKQLDSFVVQLMNSLQLKNKKKETNRDGIKYIATGKIGRNINIDLHVINDEPTSTWMKPYISIQLKSRGQTDSEWLRARNIIVHALQSNGLIPKLHISFQGSMKNMSSRLEQPIVQALKKLHATEIESMRTSHTVSISAYSPQLPDRLKTGGGWMNVQVASRWSHDNQRLIFTIGTPIITIEY</sequence>
<gene>
    <name evidence="1" type="ORF">EDD58_102184</name>
</gene>
<reference evidence="1 2" key="1">
    <citation type="submission" date="2019-03" db="EMBL/GenBank/DDBJ databases">
        <title>Genomic Encyclopedia of Type Strains, Phase IV (KMG-IV): sequencing the most valuable type-strain genomes for metagenomic binning, comparative biology and taxonomic classification.</title>
        <authorList>
            <person name="Goeker M."/>
        </authorList>
    </citation>
    <scope>NUCLEOTIDE SEQUENCE [LARGE SCALE GENOMIC DNA]</scope>
    <source>
        <strain evidence="1 2">DSM 45707</strain>
    </source>
</reference>
<dbReference type="Gene3D" id="3.30.360.40">
    <property type="entry name" value="YwmB-like"/>
    <property type="match status" value="1"/>
</dbReference>
<keyword evidence="2" id="KW-1185">Reference proteome</keyword>
<comment type="caution">
    <text evidence="1">The sequence shown here is derived from an EMBL/GenBank/DDBJ whole genome shotgun (WGS) entry which is preliminary data.</text>
</comment>